<dbReference type="RefSeq" id="WP_145187773.1">
    <property type="nucleotide sequence ID" value="NZ_CP036290.1"/>
</dbReference>
<keyword evidence="8" id="KW-0028">Amino-acid biosynthesis</keyword>
<dbReference type="SUPFAM" id="SSF50621">
    <property type="entry name" value="Alanine racemase C-terminal domain-like"/>
    <property type="match status" value="1"/>
</dbReference>
<dbReference type="InterPro" id="IPR029066">
    <property type="entry name" value="PLP-binding_barrel"/>
</dbReference>
<feature type="domain" description="Orn/DAP/Arg decarboxylase 2 N-terminal" evidence="10">
    <location>
        <begin position="41"/>
        <end position="272"/>
    </location>
</feature>
<dbReference type="PRINTS" id="PR01181">
    <property type="entry name" value="DAPDCRBXLASE"/>
</dbReference>
<gene>
    <name evidence="11" type="primary">lysA</name>
    <name evidence="11" type="ORF">Pla163_22050</name>
</gene>
<keyword evidence="4 8" id="KW-0456">Lyase</keyword>
<dbReference type="Pfam" id="PF00278">
    <property type="entry name" value="Orn_DAP_Arg_deC"/>
    <property type="match status" value="1"/>
</dbReference>
<dbReference type="PRINTS" id="PR01179">
    <property type="entry name" value="ODADCRBXLASE"/>
</dbReference>
<dbReference type="InterPro" id="IPR022653">
    <property type="entry name" value="De-COase2_pyr-phos_BS"/>
</dbReference>
<dbReference type="AlphaFoldDB" id="A0A518D0U5"/>
<evidence type="ECO:0000256" key="1">
    <source>
        <dbReference type="ARBA" id="ARBA00001933"/>
    </source>
</evidence>
<dbReference type="Gene3D" id="3.20.20.10">
    <property type="entry name" value="Alanine racemase"/>
    <property type="match status" value="1"/>
</dbReference>
<sequence length="399" mass="42217">MQRPFPDHLLQALAHEFGTPLYVQGLDELPRRVADLGAFDVVRYAMKANSGPEFLDAIRRAGAWVDCVSAGELTRALAAGFEPHQTCFTADLFDRRSLPLVAELGCPVNLGSEDMIEQYAGELARRGVALDGTRGVTLRLNPGFGHGHSTKVNTGGPASKHGIWHTHLDAAVGRVRAAGLEVTGLHMHIGSGTDMQHLLSVCAALASAARRVGPSLRTISAGGGLPVPYREGDPELDLGAYSQAWTDTRDQLAAEFGHALDLEVEPGRYLAAKPAVLLSEVRAVKDVDGMPFVLVDAGFNALCRPMVYGAYHGISIVGRDGAPTRPTMVAGPLCESGDVFTQALGGEPAPRDLPACRVGDLLCLHDTGAYGLSMASTFNSMPIPAEVVVEGNEARLVGE</sequence>
<organism evidence="11 12">
    <name type="scientific">Rohdeia mirabilis</name>
    <dbReference type="NCBI Taxonomy" id="2528008"/>
    <lineage>
        <taxon>Bacteria</taxon>
        <taxon>Pseudomonadati</taxon>
        <taxon>Planctomycetota</taxon>
        <taxon>Planctomycetia</taxon>
        <taxon>Planctomycetia incertae sedis</taxon>
        <taxon>Rohdeia</taxon>
    </lineage>
</organism>
<dbReference type="EC" id="4.1.1.20" evidence="5 8"/>
<dbReference type="OrthoDB" id="9802241at2"/>
<comment type="cofactor">
    <cofactor evidence="1 6 8">
        <name>pyridoxal 5'-phosphate</name>
        <dbReference type="ChEBI" id="CHEBI:597326"/>
    </cofactor>
</comment>
<evidence type="ECO:0000313" key="12">
    <source>
        <dbReference type="Proteomes" id="UP000319342"/>
    </source>
</evidence>
<dbReference type="GO" id="GO:0009089">
    <property type="term" value="P:lysine biosynthetic process via diaminopimelate"/>
    <property type="evidence" value="ECO:0007669"/>
    <property type="project" value="UniProtKB-UniRule"/>
</dbReference>
<comment type="catalytic activity">
    <reaction evidence="8">
        <text>meso-2,6-diaminopimelate + H(+) = L-lysine + CO2</text>
        <dbReference type="Rhea" id="RHEA:15101"/>
        <dbReference type="ChEBI" id="CHEBI:15378"/>
        <dbReference type="ChEBI" id="CHEBI:16526"/>
        <dbReference type="ChEBI" id="CHEBI:32551"/>
        <dbReference type="ChEBI" id="CHEBI:57791"/>
        <dbReference type="EC" id="4.1.1.20"/>
    </reaction>
</comment>
<comment type="similarity">
    <text evidence="7">Belongs to the Orn/Lys/Arg decarboxylase class-II family.</text>
</comment>
<dbReference type="Gene3D" id="2.40.37.10">
    <property type="entry name" value="Lyase, Ornithine Decarboxylase, Chain A, domain 1"/>
    <property type="match status" value="1"/>
</dbReference>
<evidence type="ECO:0000313" key="11">
    <source>
        <dbReference type="EMBL" id="QDU85080.1"/>
    </source>
</evidence>
<keyword evidence="2 8" id="KW-0210">Decarboxylase</keyword>
<dbReference type="InterPro" id="IPR022643">
    <property type="entry name" value="De-COase2_C"/>
</dbReference>
<evidence type="ECO:0000256" key="7">
    <source>
        <dbReference type="RuleBase" id="RU003737"/>
    </source>
</evidence>
<accession>A0A518D0U5</accession>
<reference evidence="11 12" key="1">
    <citation type="submission" date="2019-02" db="EMBL/GenBank/DDBJ databases">
        <title>Deep-cultivation of Planctomycetes and their phenomic and genomic characterization uncovers novel biology.</title>
        <authorList>
            <person name="Wiegand S."/>
            <person name="Jogler M."/>
            <person name="Boedeker C."/>
            <person name="Pinto D."/>
            <person name="Vollmers J."/>
            <person name="Rivas-Marin E."/>
            <person name="Kohn T."/>
            <person name="Peeters S.H."/>
            <person name="Heuer A."/>
            <person name="Rast P."/>
            <person name="Oberbeckmann S."/>
            <person name="Bunk B."/>
            <person name="Jeske O."/>
            <person name="Meyerdierks A."/>
            <person name="Storesund J.E."/>
            <person name="Kallscheuer N."/>
            <person name="Luecker S."/>
            <person name="Lage O.M."/>
            <person name="Pohl T."/>
            <person name="Merkel B.J."/>
            <person name="Hornburger P."/>
            <person name="Mueller R.-W."/>
            <person name="Bruemmer F."/>
            <person name="Labrenz M."/>
            <person name="Spormann A.M."/>
            <person name="Op den Camp H."/>
            <person name="Overmann J."/>
            <person name="Amann R."/>
            <person name="Jetten M.S.M."/>
            <person name="Mascher T."/>
            <person name="Medema M.H."/>
            <person name="Devos D.P."/>
            <person name="Kaster A.-K."/>
            <person name="Ovreas L."/>
            <person name="Rohde M."/>
            <person name="Galperin M.Y."/>
            <person name="Jogler C."/>
        </authorList>
    </citation>
    <scope>NUCLEOTIDE SEQUENCE [LARGE SCALE GENOMIC DNA]</scope>
    <source>
        <strain evidence="11 12">Pla163</strain>
    </source>
</reference>
<dbReference type="GO" id="GO:0008836">
    <property type="term" value="F:diaminopimelate decarboxylase activity"/>
    <property type="evidence" value="ECO:0007669"/>
    <property type="project" value="UniProtKB-UniRule"/>
</dbReference>
<evidence type="ECO:0000259" key="10">
    <source>
        <dbReference type="Pfam" id="PF02784"/>
    </source>
</evidence>
<dbReference type="PROSITE" id="PS00878">
    <property type="entry name" value="ODR_DC_2_1"/>
    <property type="match status" value="1"/>
</dbReference>
<dbReference type="NCBIfam" id="TIGR01048">
    <property type="entry name" value="lysA"/>
    <property type="match status" value="1"/>
</dbReference>
<keyword evidence="8" id="KW-0457">Lysine biosynthesis</keyword>
<feature type="domain" description="Orn/DAP/Arg decarboxylase 2 C-terminal" evidence="9">
    <location>
        <begin position="275"/>
        <end position="368"/>
    </location>
</feature>
<dbReference type="Pfam" id="PF02784">
    <property type="entry name" value="Orn_Arg_deC_N"/>
    <property type="match status" value="1"/>
</dbReference>
<dbReference type="UniPathway" id="UPA00034">
    <property type="reaction ID" value="UER00027"/>
</dbReference>
<evidence type="ECO:0000256" key="6">
    <source>
        <dbReference type="PIRSR" id="PIRSR600183-50"/>
    </source>
</evidence>
<comment type="pathway">
    <text evidence="8">Amino-acid biosynthesis; L-lysine biosynthesis via DAP pathway; L-lysine from DL-2,6-diaminopimelate: step 1/1.</text>
</comment>
<feature type="modified residue" description="N6-(pyridoxal phosphate)lysine" evidence="6">
    <location>
        <position position="47"/>
    </location>
</feature>
<name>A0A518D0U5_9BACT</name>
<evidence type="ECO:0000256" key="4">
    <source>
        <dbReference type="ARBA" id="ARBA00023239"/>
    </source>
</evidence>
<keyword evidence="3 6" id="KW-0663">Pyridoxal phosphate</keyword>
<evidence type="ECO:0000256" key="2">
    <source>
        <dbReference type="ARBA" id="ARBA00022793"/>
    </source>
</evidence>
<evidence type="ECO:0000259" key="9">
    <source>
        <dbReference type="Pfam" id="PF00278"/>
    </source>
</evidence>
<dbReference type="PROSITE" id="PS00879">
    <property type="entry name" value="ODR_DC_2_2"/>
    <property type="match status" value="1"/>
</dbReference>
<dbReference type="InterPro" id="IPR022657">
    <property type="entry name" value="De-COase2_CS"/>
</dbReference>
<dbReference type="SUPFAM" id="SSF51419">
    <property type="entry name" value="PLP-binding barrel"/>
    <property type="match status" value="1"/>
</dbReference>
<evidence type="ECO:0000256" key="3">
    <source>
        <dbReference type="ARBA" id="ARBA00022898"/>
    </source>
</evidence>
<keyword evidence="12" id="KW-1185">Reference proteome</keyword>
<proteinExistence type="inferred from homology"/>
<dbReference type="InterPro" id="IPR022644">
    <property type="entry name" value="De-COase2_N"/>
</dbReference>
<dbReference type="EMBL" id="CP036290">
    <property type="protein sequence ID" value="QDU85080.1"/>
    <property type="molecule type" value="Genomic_DNA"/>
</dbReference>
<dbReference type="InterPro" id="IPR000183">
    <property type="entry name" value="Orn/DAP/Arg_de-COase"/>
</dbReference>
<dbReference type="PANTHER" id="PTHR43727:SF2">
    <property type="entry name" value="GROUP IV DECARBOXYLASE"/>
    <property type="match status" value="1"/>
</dbReference>
<dbReference type="InterPro" id="IPR002986">
    <property type="entry name" value="DAP_deCOOHase_LysA"/>
</dbReference>
<protein>
    <recommendedName>
        <fullName evidence="5 8">Diaminopimelate decarboxylase</fullName>
        <ecNumber evidence="5 8">4.1.1.20</ecNumber>
    </recommendedName>
</protein>
<feature type="active site" description="Proton donor" evidence="6">
    <location>
        <position position="334"/>
    </location>
</feature>
<dbReference type="InterPro" id="IPR009006">
    <property type="entry name" value="Ala_racemase/Decarboxylase_C"/>
</dbReference>
<evidence type="ECO:0000256" key="8">
    <source>
        <dbReference type="RuleBase" id="RU003738"/>
    </source>
</evidence>
<dbReference type="Proteomes" id="UP000319342">
    <property type="component" value="Chromosome"/>
</dbReference>
<dbReference type="PANTHER" id="PTHR43727">
    <property type="entry name" value="DIAMINOPIMELATE DECARBOXYLASE"/>
    <property type="match status" value="1"/>
</dbReference>
<dbReference type="CDD" id="cd06828">
    <property type="entry name" value="PLPDE_III_DapDC"/>
    <property type="match status" value="1"/>
</dbReference>
<evidence type="ECO:0000256" key="5">
    <source>
        <dbReference type="NCBIfam" id="TIGR01048"/>
    </source>
</evidence>